<organism evidence="5">
    <name type="scientific">Thermofilum pendens</name>
    <dbReference type="NCBI Taxonomy" id="2269"/>
    <lineage>
        <taxon>Archaea</taxon>
        <taxon>Thermoproteota</taxon>
        <taxon>Thermoprotei</taxon>
        <taxon>Thermofilales</taxon>
        <taxon>Thermofilaceae</taxon>
        <taxon>Thermofilum</taxon>
    </lineage>
</organism>
<sequence>MPLVGFLSDFGYADYYVAAVKAVIKRVCPAAEVIDVSHGVQPWSPPDGCYILSCCFDDFPEGTVFLAVVDPGVGTSRRGLIVQSARYWFVGPDNGLLTCVASRDPPFRAWSIERVPHARKHSYTFHGRDVFGPVAAYIACGGRPEEVGREVTDPAVLSIWEPEVAGSAIRARAVHVDSFGNVALNIREELLERLSIGYGAALRVRVTGGEYRVRLVRTFGEVKPGETAVVINSCGFLELVVNQGNASRKLGVSVGDSVEIELSC</sequence>
<reference evidence="5" key="1">
    <citation type="journal article" date="2020" name="mSystems">
        <title>Genome- and Community-Level Interaction Insights into Carbon Utilization and Element Cycling Functions of Hydrothermarchaeota in Hydrothermal Sediment.</title>
        <authorList>
            <person name="Zhou Z."/>
            <person name="Liu Y."/>
            <person name="Xu W."/>
            <person name="Pan J."/>
            <person name="Luo Z.H."/>
            <person name="Li M."/>
        </authorList>
    </citation>
    <scope>NUCLEOTIDE SEQUENCE [LARGE SCALE GENOMIC DNA]</scope>
    <source>
        <strain evidence="5">SpSt-735</strain>
    </source>
</reference>
<dbReference type="InterPro" id="IPR023227">
    <property type="entry name" value="SAM_OH_AdoTrfase_C_sf"/>
</dbReference>
<dbReference type="PANTHER" id="PTHR35092">
    <property type="entry name" value="CHLORINASE MJ1651"/>
    <property type="match status" value="1"/>
</dbReference>
<dbReference type="PANTHER" id="PTHR35092:SF1">
    <property type="entry name" value="CHLORINASE MJ1651"/>
    <property type="match status" value="1"/>
</dbReference>
<comment type="similarity">
    <text evidence="2">Belongs to the SAM hydrolase / SAM-dependent halogenase family.</text>
</comment>
<proteinExistence type="inferred from homology"/>
<dbReference type="Pfam" id="PF01887">
    <property type="entry name" value="SAM_HAT_N"/>
    <property type="match status" value="1"/>
</dbReference>
<dbReference type="EMBL" id="DTFI01000071">
    <property type="protein sequence ID" value="HGI43218.1"/>
    <property type="molecule type" value="Genomic_DNA"/>
</dbReference>
<feature type="domain" description="S-adenosyl-l-methionine hydroxide adenosyltransferase N-terminal" evidence="3">
    <location>
        <begin position="5"/>
        <end position="148"/>
    </location>
</feature>
<comment type="caution">
    <text evidence="5">The sequence shown here is derived from an EMBL/GenBank/DDBJ whole genome shotgun (WGS) entry which is preliminary data.</text>
</comment>
<feature type="domain" description="S-adenosyl-l-methionine hydroxide adenosyltransferase C-terminal" evidence="4">
    <location>
        <begin position="173"/>
        <end position="259"/>
    </location>
</feature>
<evidence type="ECO:0000259" key="3">
    <source>
        <dbReference type="Pfam" id="PF01887"/>
    </source>
</evidence>
<dbReference type="InterPro" id="IPR002747">
    <property type="entry name" value="SAM_OH_AdoTrfase"/>
</dbReference>
<dbReference type="SUPFAM" id="SSF102522">
    <property type="entry name" value="Bacterial fluorinating enzyme, N-terminal domain"/>
    <property type="match status" value="1"/>
</dbReference>
<name>A0A7C4BA13_THEPE</name>
<dbReference type="InterPro" id="IPR046470">
    <property type="entry name" value="SAM_HAT_C"/>
</dbReference>
<gene>
    <name evidence="5" type="ORF">ENV17_02375</name>
</gene>
<evidence type="ECO:0000259" key="4">
    <source>
        <dbReference type="Pfam" id="PF20257"/>
    </source>
</evidence>
<dbReference type="InterPro" id="IPR023228">
    <property type="entry name" value="SAM_OH_AdoTrfase_N_sf"/>
</dbReference>
<evidence type="ECO:0000256" key="1">
    <source>
        <dbReference type="ARBA" id="ARBA00022691"/>
    </source>
</evidence>
<evidence type="ECO:0000313" key="5">
    <source>
        <dbReference type="EMBL" id="HGI43218.1"/>
    </source>
</evidence>
<accession>A0A7C4BA13</accession>
<protein>
    <recommendedName>
        <fullName evidence="6">SAM-dependent chlorinase/fluorinase</fullName>
    </recommendedName>
</protein>
<dbReference type="InterPro" id="IPR046469">
    <property type="entry name" value="SAM_HAT_N"/>
</dbReference>
<evidence type="ECO:0000256" key="2">
    <source>
        <dbReference type="ARBA" id="ARBA00024035"/>
    </source>
</evidence>
<dbReference type="Pfam" id="PF20257">
    <property type="entry name" value="SAM_HAT_C"/>
    <property type="match status" value="1"/>
</dbReference>
<dbReference type="PIRSF" id="PIRSF006779">
    <property type="entry name" value="UCP006779"/>
    <property type="match status" value="1"/>
</dbReference>
<evidence type="ECO:0008006" key="6">
    <source>
        <dbReference type="Google" id="ProtNLM"/>
    </source>
</evidence>
<dbReference type="SUPFAM" id="SSF101852">
    <property type="entry name" value="Bacterial fluorinating enzyme, C-terminal domain"/>
    <property type="match status" value="1"/>
</dbReference>
<dbReference type="Gene3D" id="2.40.30.90">
    <property type="entry name" value="Bacterial fluorinating enzyme like"/>
    <property type="match status" value="1"/>
</dbReference>
<keyword evidence="1" id="KW-0949">S-adenosyl-L-methionine</keyword>
<dbReference type="AlphaFoldDB" id="A0A7C4BA13"/>
<dbReference type="Gene3D" id="3.40.50.10790">
    <property type="entry name" value="S-adenosyl-l-methionine hydroxide adenosyltransferase, N-terminal"/>
    <property type="match status" value="1"/>
</dbReference>